<name>A0A5M4FA11_9ACTN</name>
<evidence type="ECO:0000256" key="1">
    <source>
        <dbReference type="ARBA" id="ARBA00023015"/>
    </source>
</evidence>
<keyword evidence="2" id="KW-0238">DNA-binding</keyword>
<evidence type="ECO:0000313" key="5">
    <source>
        <dbReference type="EMBL" id="KAA1395215.1"/>
    </source>
</evidence>
<dbReference type="OrthoDB" id="9798835at2"/>
<dbReference type="SUPFAM" id="SSF46785">
    <property type="entry name" value="Winged helix' DNA-binding domain"/>
    <property type="match status" value="1"/>
</dbReference>
<evidence type="ECO:0000313" key="6">
    <source>
        <dbReference type="Proteomes" id="UP000380867"/>
    </source>
</evidence>
<keyword evidence="6" id="KW-1185">Reference proteome</keyword>
<sequence length="134" mass="14245">MNATVPFHRRMSMKGYAGSMPTSLTVLESAATACCSPITRGALSAEEASELAARFKAIGDPTRLRLLSLVAANEGGEACVCDLNEPLDLSQPTVSHHLKILVDAGLLTRTKRGTWSYYALVPGALPMLAETLQV</sequence>
<dbReference type="EMBL" id="SDPQ02000003">
    <property type="protein sequence ID" value="KAA1395215.1"/>
    <property type="molecule type" value="Genomic_DNA"/>
</dbReference>
<dbReference type="GO" id="GO:0003677">
    <property type="term" value="F:DNA binding"/>
    <property type="evidence" value="ECO:0007669"/>
    <property type="project" value="UniProtKB-KW"/>
</dbReference>
<gene>
    <name evidence="5" type="ORF">ESP70_013655</name>
</gene>
<dbReference type="PANTHER" id="PTHR33154">
    <property type="entry name" value="TRANSCRIPTIONAL REGULATOR, ARSR FAMILY"/>
    <property type="match status" value="1"/>
</dbReference>
<proteinExistence type="predicted"/>
<dbReference type="CDD" id="cd00090">
    <property type="entry name" value="HTH_ARSR"/>
    <property type="match status" value="1"/>
</dbReference>
<protein>
    <submittedName>
        <fullName evidence="5">Helix-turn-helix transcriptional regulator</fullName>
    </submittedName>
</protein>
<dbReference type="Pfam" id="PF01022">
    <property type="entry name" value="HTH_5"/>
    <property type="match status" value="1"/>
</dbReference>
<dbReference type="AlphaFoldDB" id="A0A5M4FA11"/>
<dbReference type="PANTHER" id="PTHR33154:SF18">
    <property type="entry name" value="ARSENICAL RESISTANCE OPERON REPRESSOR"/>
    <property type="match status" value="1"/>
</dbReference>
<dbReference type="PRINTS" id="PR00778">
    <property type="entry name" value="HTHARSR"/>
</dbReference>
<dbReference type="InterPro" id="IPR036388">
    <property type="entry name" value="WH-like_DNA-bd_sf"/>
</dbReference>
<evidence type="ECO:0000256" key="3">
    <source>
        <dbReference type="ARBA" id="ARBA00023163"/>
    </source>
</evidence>
<dbReference type="InterPro" id="IPR001845">
    <property type="entry name" value="HTH_ArsR_DNA-bd_dom"/>
</dbReference>
<dbReference type="InterPro" id="IPR036390">
    <property type="entry name" value="WH_DNA-bd_sf"/>
</dbReference>
<dbReference type="GO" id="GO:0003700">
    <property type="term" value="F:DNA-binding transcription factor activity"/>
    <property type="evidence" value="ECO:0007669"/>
    <property type="project" value="InterPro"/>
</dbReference>
<dbReference type="Gene3D" id="1.10.10.10">
    <property type="entry name" value="Winged helix-like DNA-binding domain superfamily/Winged helix DNA-binding domain"/>
    <property type="match status" value="1"/>
</dbReference>
<evidence type="ECO:0000259" key="4">
    <source>
        <dbReference type="PROSITE" id="PS50987"/>
    </source>
</evidence>
<dbReference type="InterPro" id="IPR051081">
    <property type="entry name" value="HTH_MetalResp_TranReg"/>
</dbReference>
<dbReference type="SMART" id="SM00418">
    <property type="entry name" value="HTH_ARSR"/>
    <property type="match status" value="1"/>
</dbReference>
<accession>A0A5M4FA11</accession>
<comment type="caution">
    <text evidence="5">The sequence shown here is derived from an EMBL/GenBank/DDBJ whole genome shotgun (WGS) entry which is preliminary data.</text>
</comment>
<dbReference type="PROSITE" id="PS50987">
    <property type="entry name" value="HTH_ARSR_2"/>
    <property type="match status" value="1"/>
</dbReference>
<reference evidence="5" key="1">
    <citation type="submission" date="2019-09" db="EMBL/GenBank/DDBJ databases">
        <authorList>
            <person name="Li J."/>
        </authorList>
    </citation>
    <scope>NUCLEOTIDE SEQUENCE [LARGE SCALE GENOMIC DNA]</scope>
    <source>
        <strain evidence="5">JCM 14732</strain>
    </source>
</reference>
<keyword evidence="3" id="KW-0804">Transcription</keyword>
<evidence type="ECO:0000256" key="2">
    <source>
        <dbReference type="ARBA" id="ARBA00023125"/>
    </source>
</evidence>
<dbReference type="NCBIfam" id="NF033788">
    <property type="entry name" value="HTH_metalloreg"/>
    <property type="match status" value="1"/>
</dbReference>
<dbReference type="PROSITE" id="PS00846">
    <property type="entry name" value="HTH_ARSR_1"/>
    <property type="match status" value="1"/>
</dbReference>
<feature type="domain" description="HTH arsR-type" evidence="4">
    <location>
        <begin position="43"/>
        <end position="134"/>
    </location>
</feature>
<dbReference type="Proteomes" id="UP000380867">
    <property type="component" value="Unassembled WGS sequence"/>
</dbReference>
<keyword evidence="1" id="KW-0805">Transcription regulation</keyword>
<organism evidence="5 6">
    <name type="scientific">Aeromicrobium ginsengisoli</name>
    <dbReference type="NCBI Taxonomy" id="363867"/>
    <lineage>
        <taxon>Bacteria</taxon>
        <taxon>Bacillati</taxon>
        <taxon>Actinomycetota</taxon>
        <taxon>Actinomycetes</taxon>
        <taxon>Propionibacteriales</taxon>
        <taxon>Nocardioidaceae</taxon>
        <taxon>Aeromicrobium</taxon>
    </lineage>
</organism>
<dbReference type="InterPro" id="IPR011991">
    <property type="entry name" value="ArsR-like_HTH"/>
</dbReference>
<dbReference type="InterPro" id="IPR018334">
    <property type="entry name" value="ArsR_HTH"/>
</dbReference>